<keyword evidence="4" id="KW-0808">Transferase</keyword>
<dbReference type="Gene3D" id="1.20.5.1930">
    <property type="match status" value="1"/>
</dbReference>
<evidence type="ECO:0000256" key="9">
    <source>
        <dbReference type="SAM" id="Phobius"/>
    </source>
</evidence>
<dbReference type="PANTHER" id="PTHR24421">
    <property type="entry name" value="NITRATE/NITRITE SENSOR PROTEIN NARX-RELATED"/>
    <property type="match status" value="1"/>
</dbReference>
<evidence type="ECO:0000256" key="7">
    <source>
        <dbReference type="ARBA" id="ARBA00022840"/>
    </source>
</evidence>
<evidence type="ECO:0000256" key="3">
    <source>
        <dbReference type="ARBA" id="ARBA00022553"/>
    </source>
</evidence>
<evidence type="ECO:0000259" key="11">
    <source>
        <dbReference type="Pfam" id="PF08448"/>
    </source>
</evidence>
<evidence type="ECO:0000256" key="8">
    <source>
        <dbReference type="ARBA" id="ARBA00023012"/>
    </source>
</evidence>
<name>A0ABQ6D664_9HYPH</name>
<dbReference type="PANTHER" id="PTHR24421:SF10">
    <property type="entry name" value="NITRATE_NITRITE SENSOR PROTEIN NARQ"/>
    <property type="match status" value="1"/>
</dbReference>
<dbReference type="Gene3D" id="3.30.450.20">
    <property type="entry name" value="PAS domain"/>
    <property type="match status" value="2"/>
</dbReference>
<sequence>MEPGSSAQDDGRARSKRSKLAGKWLRNTGLSHSATTAILLWSGWAACATAIVIPTILWADTARDAALSAARKNVSSSAAAGANSVDSLFGLIDVVLRRMSELAAGDEFGSASLDELCPSLICSNNQRLSPYLLLGFARPNGDVVTYGPNTPSLNIADRDYFVAQKSGDVGLFVGAPRRTPFMTGLALPMSRRLPAKTDSFQGIAGAVINADQIRAVFQGVGAGKADRISLTNADGRSLIEWVADRGSETDSRNVSAPCGPAGKDARDETMAAAEKIKIGDLTVEVCRSKVNALRSWRRQVYLVAGFEGLLLAASALVLPAIGRRRARRLRQQMGLRGLVVGSSDVQFIIAAKPDGRFVLEALTFTRPGEFGRMSARLIGRTTREFFSPDDVDLIESDYRSVLASGQTRRIERRVRLGGGEFMWSTVLVPLNDGGGHDSYIFGAATELGGTGDSELEGGLRRFTDDVIRREDAERRRIARELHDTTGQNLIAAGFELGAIDRDLFDSPPHVRAAVAQARALIDASVSELRTLAYVLHPALLDEAGLGLALPTLAEGFEKRAGIRVVVTVAAELSGRRWPAEIEIALYRVAQEALTNVQRHSVTKSACLMLRPDASGRLELSVGDGTNHTSGDERPTSPLVEGAGIRGMRERIEGLGGSLVVAPSTDGFRITASVPVGAGPA</sequence>
<dbReference type="InterPro" id="IPR035965">
    <property type="entry name" value="PAS-like_dom_sf"/>
</dbReference>
<dbReference type="InterPro" id="IPR036890">
    <property type="entry name" value="HATPase_C_sf"/>
</dbReference>
<dbReference type="CDD" id="cd00130">
    <property type="entry name" value="PAS"/>
    <property type="match status" value="1"/>
</dbReference>
<gene>
    <name evidence="12" type="ORF">GCM10007884_17630</name>
</gene>
<evidence type="ECO:0000313" key="12">
    <source>
        <dbReference type="EMBL" id="GLS43778.1"/>
    </source>
</evidence>
<dbReference type="CDD" id="cd16917">
    <property type="entry name" value="HATPase_UhpB-NarQ-NarX-like"/>
    <property type="match status" value="1"/>
</dbReference>
<dbReference type="CDD" id="cd12914">
    <property type="entry name" value="PDC1_DGC_like"/>
    <property type="match status" value="1"/>
</dbReference>
<dbReference type="Pfam" id="PF08448">
    <property type="entry name" value="PAS_4"/>
    <property type="match status" value="1"/>
</dbReference>
<reference evidence="13" key="1">
    <citation type="journal article" date="2019" name="Int. J. Syst. Evol. Microbiol.">
        <title>The Global Catalogue of Microorganisms (GCM) 10K type strain sequencing project: providing services to taxonomists for standard genome sequencing and annotation.</title>
        <authorList>
            <consortium name="The Broad Institute Genomics Platform"/>
            <consortium name="The Broad Institute Genome Sequencing Center for Infectious Disease"/>
            <person name="Wu L."/>
            <person name="Ma J."/>
        </authorList>
    </citation>
    <scope>NUCLEOTIDE SEQUENCE [LARGE SCALE GENOMIC DNA]</scope>
    <source>
        <strain evidence="13">NBRC 107710</strain>
    </source>
</reference>
<keyword evidence="3" id="KW-0597">Phosphoprotein</keyword>
<keyword evidence="7" id="KW-0067">ATP-binding</keyword>
<keyword evidence="9" id="KW-0812">Transmembrane</keyword>
<dbReference type="Pfam" id="PF07730">
    <property type="entry name" value="HisKA_3"/>
    <property type="match status" value="1"/>
</dbReference>
<keyword evidence="13" id="KW-1185">Reference proteome</keyword>
<dbReference type="EC" id="2.7.13.3" evidence="2"/>
<evidence type="ECO:0000256" key="1">
    <source>
        <dbReference type="ARBA" id="ARBA00000085"/>
    </source>
</evidence>
<evidence type="ECO:0000313" key="13">
    <source>
        <dbReference type="Proteomes" id="UP001156881"/>
    </source>
</evidence>
<organism evidence="12 13">
    <name type="scientific">Methylobacterium brachythecii</name>
    <dbReference type="NCBI Taxonomy" id="1176177"/>
    <lineage>
        <taxon>Bacteria</taxon>
        <taxon>Pseudomonadati</taxon>
        <taxon>Pseudomonadota</taxon>
        <taxon>Alphaproteobacteria</taxon>
        <taxon>Hyphomicrobiales</taxon>
        <taxon>Methylobacteriaceae</taxon>
        <taxon>Methylobacterium</taxon>
    </lineage>
</organism>
<feature type="domain" description="PAS fold-4" evidence="11">
    <location>
        <begin position="369"/>
        <end position="443"/>
    </location>
</feature>
<dbReference type="InterPro" id="IPR050482">
    <property type="entry name" value="Sensor_HK_TwoCompSys"/>
</dbReference>
<evidence type="ECO:0000256" key="2">
    <source>
        <dbReference type="ARBA" id="ARBA00012438"/>
    </source>
</evidence>
<dbReference type="Proteomes" id="UP001156881">
    <property type="component" value="Unassembled WGS sequence"/>
</dbReference>
<dbReference type="InterPro" id="IPR011712">
    <property type="entry name" value="Sig_transdc_His_kin_sub3_dim/P"/>
</dbReference>
<protein>
    <recommendedName>
        <fullName evidence="2">histidine kinase</fullName>
        <ecNumber evidence="2">2.7.13.3</ecNumber>
    </recommendedName>
</protein>
<evidence type="ECO:0000256" key="6">
    <source>
        <dbReference type="ARBA" id="ARBA00022777"/>
    </source>
</evidence>
<keyword evidence="9" id="KW-1133">Transmembrane helix</keyword>
<keyword evidence="8" id="KW-0902">Two-component regulatory system</keyword>
<keyword evidence="6" id="KW-0418">Kinase</keyword>
<comment type="caution">
    <text evidence="12">The sequence shown here is derived from an EMBL/GenBank/DDBJ whole genome shotgun (WGS) entry which is preliminary data.</text>
</comment>
<feature type="domain" description="Signal transduction histidine kinase subgroup 3 dimerisation and phosphoacceptor" evidence="10">
    <location>
        <begin position="473"/>
        <end position="539"/>
    </location>
</feature>
<dbReference type="InterPro" id="IPR013656">
    <property type="entry name" value="PAS_4"/>
</dbReference>
<evidence type="ECO:0000256" key="4">
    <source>
        <dbReference type="ARBA" id="ARBA00022679"/>
    </source>
</evidence>
<evidence type="ECO:0000256" key="5">
    <source>
        <dbReference type="ARBA" id="ARBA00022741"/>
    </source>
</evidence>
<keyword evidence="9" id="KW-0472">Membrane</keyword>
<accession>A0ABQ6D664</accession>
<dbReference type="EMBL" id="BSPG01000007">
    <property type="protein sequence ID" value="GLS43778.1"/>
    <property type="molecule type" value="Genomic_DNA"/>
</dbReference>
<proteinExistence type="predicted"/>
<dbReference type="RefSeq" id="WP_183505273.1">
    <property type="nucleotide sequence ID" value="NZ_BSPG01000007.1"/>
</dbReference>
<evidence type="ECO:0000259" key="10">
    <source>
        <dbReference type="Pfam" id="PF07730"/>
    </source>
</evidence>
<dbReference type="Gene3D" id="3.30.565.10">
    <property type="entry name" value="Histidine kinase-like ATPase, C-terminal domain"/>
    <property type="match status" value="1"/>
</dbReference>
<comment type="catalytic activity">
    <reaction evidence="1">
        <text>ATP + protein L-histidine = ADP + protein N-phospho-L-histidine.</text>
        <dbReference type="EC" id="2.7.13.3"/>
    </reaction>
</comment>
<feature type="transmembrane region" description="Helical" evidence="9">
    <location>
        <begin position="300"/>
        <end position="321"/>
    </location>
</feature>
<dbReference type="SUPFAM" id="SSF55785">
    <property type="entry name" value="PYP-like sensor domain (PAS domain)"/>
    <property type="match status" value="1"/>
</dbReference>
<keyword evidence="5" id="KW-0547">Nucleotide-binding</keyword>
<dbReference type="InterPro" id="IPR000014">
    <property type="entry name" value="PAS"/>
</dbReference>